<evidence type="ECO:0000313" key="2">
    <source>
        <dbReference type="Proteomes" id="UP000237246"/>
    </source>
</evidence>
<dbReference type="OrthoDB" id="2117703at2759"/>
<dbReference type="AlphaFoldDB" id="A0A2P4SIW5"/>
<keyword evidence="2" id="KW-1185">Reference proteome</keyword>
<name>A0A2P4SIW5_BAMTH</name>
<dbReference type="EMBL" id="PPHD01044248">
    <property type="protein sequence ID" value="POI24047.1"/>
    <property type="molecule type" value="Genomic_DNA"/>
</dbReference>
<evidence type="ECO:0000313" key="1">
    <source>
        <dbReference type="EMBL" id="POI24047.1"/>
    </source>
</evidence>
<feature type="non-terminal residue" evidence="1">
    <location>
        <position position="1"/>
    </location>
</feature>
<comment type="caution">
    <text evidence="1">The sequence shown here is derived from an EMBL/GenBank/DDBJ whole genome shotgun (WGS) entry which is preliminary data.</text>
</comment>
<reference evidence="1 2" key="1">
    <citation type="submission" date="2018-01" db="EMBL/GenBank/DDBJ databases">
        <title>Comparison of the Chinese Bamboo Partridge and Red Junglefowl genome sequences highlights the importance of demography in genome evolution.</title>
        <authorList>
            <person name="Tiley G.P."/>
            <person name="Kimball R.T."/>
            <person name="Braun E.L."/>
            <person name="Burleigh J.G."/>
        </authorList>
    </citation>
    <scope>NUCLEOTIDE SEQUENCE [LARGE SCALE GENOMIC DNA]</scope>
    <source>
        <strain evidence="1">RTK389</strain>
        <tissue evidence="1">Blood</tissue>
    </source>
</reference>
<organism evidence="1 2">
    <name type="scientific">Bambusicola thoracicus</name>
    <name type="common">Chinese bamboo-partridge</name>
    <name type="synonym">Perdix thoracica</name>
    <dbReference type="NCBI Taxonomy" id="9083"/>
    <lineage>
        <taxon>Eukaryota</taxon>
        <taxon>Metazoa</taxon>
        <taxon>Chordata</taxon>
        <taxon>Craniata</taxon>
        <taxon>Vertebrata</taxon>
        <taxon>Euteleostomi</taxon>
        <taxon>Archelosauria</taxon>
        <taxon>Archosauria</taxon>
        <taxon>Dinosauria</taxon>
        <taxon>Saurischia</taxon>
        <taxon>Theropoda</taxon>
        <taxon>Coelurosauria</taxon>
        <taxon>Aves</taxon>
        <taxon>Neognathae</taxon>
        <taxon>Galloanserae</taxon>
        <taxon>Galliformes</taxon>
        <taxon>Phasianidae</taxon>
        <taxon>Perdicinae</taxon>
        <taxon>Bambusicola</taxon>
    </lineage>
</organism>
<gene>
    <name evidence="1" type="ORF">CIB84_012208</name>
</gene>
<sequence>VQEDLHELKDQVKNISLKGNVRAEDIGDLEAATERTESGLRKHAESFLSAVSREVLTISAAGNEEVCSKQPPGW</sequence>
<protein>
    <submittedName>
        <fullName evidence="1">Uncharacterized protein</fullName>
    </submittedName>
</protein>
<dbReference type="Proteomes" id="UP000237246">
    <property type="component" value="Unassembled WGS sequence"/>
</dbReference>
<proteinExistence type="predicted"/>
<accession>A0A2P4SIW5</accession>